<reference evidence="8 9" key="1">
    <citation type="submission" date="2023-04" db="EMBL/GenBank/DDBJ databases">
        <authorList>
            <person name="Hsu D."/>
        </authorList>
    </citation>
    <scope>NUCLEOTIDE SEQUENCE [LARGE SCALE GENOMIC DNA]</scope>
    <source>
        <strain evidence="8 9">MK1</strain>
    </source>
</reference>
<dbReference type="Gene3D" id="1.10.8.60">
    <property type="match status" value="1"/>
</dbReference>
<dbReference type="FunFam" id="3.40.50.300:FF:000006">
    <property type="entry name" value="DNA-binding transcriptional regulator NtrC"/>
    <property type="match status" value="1"/>
</dbReference>
<dbReference type="Gene3D" id="3.10.580.10">
    <property type="entry name" value="CBS-domain"/>
    <property type="match status" value="1"/>
</dbReference>
<dbReference type="Gene3D" id="1.10.10.60">
    <property type="entry name" value="Homeodomain-like"/>
    <property type="match status" value="1"/>
</dbReference>
<organism evidence="8 9">
    <name type="scientific">Metallumcola ferriviriculae</name>
    <dbReference type="NCBI Taxonomy" id="3039180"/>
    <lineage>
        <taxon>Bacteria</taxon>
        <taxon>Bacillati</taxon>
        <taxon>Bacillota</taxon>
        <taxon>Clostridia</taxon>
        <taxon>Neomoorellales</taxon>
        <taxon>Desulfitibacteraceae</taxon>
        <taxon>Metallumcola</taxon>
    </lineage>
</organism>
<dbReference type="InterPro" id="IPR046342">
    <property type="entry name" value="CBS_dom_sf"/>
</dbReference>
<dbReference type="InterPro" id="IPR009057">
    <property type="entry name" value="Homeodomain-like_sf"/>
</dbReference>
<evidence type="ECO:0000256" key="5">
    <source>
        <dbReference type="PROSITE-ProRule" id="PRU00703"/>
    </source>
</evidence>
<keyword evidence="1" id="KW-0547">Nucleotide-binding</keyword>
<evidence type="ECO:0000256" key="2">
    <source>
        <dbReference type="ARBA" id="ARBA00022840"/>
    </source>
</evidence>
<dbReference type="InterPro" id="IPR000644">
    <property type="entry name" value="CBS_dom"/>
</dbReference>
<dbReference type="Proteomes" id="UP001329915">
    <property type="component" value="Chromosome"/>
</dbReference>
<evidence type="ECO:0000313" key="8">
    <source>
        <dbReference type="EMBL" id="WRO22614.1"/>
    </source>
</evidence>
<dbReference type="SMART" id="SM00116">
    <property type="entry name" value="CBS"/>
    <property type="match status" value="2"/>
</dbReference>
<proteinExistence type="predicted"/>
<dbReference type="SUPFAM" id="SSF52540">
    <property type="entry name" value="P-loop containing nucleoside triphosphate hydrolases"/>
    <property type="match status" value="1"/>
</dbReference>
<dbReference type="SMART" id="SM00382">
    <property type="entry name" value="AAA"/>
    <property type="match status" value="1"/>
</dbReference>
<dbReference type="PROSITE" id="PS51371">
    <property type="entry name" value="CBS"/>
    <property type="match status" value="2"/>
</dbReference>
<dbReference type="InterPro" id="IPR002197">
    <property type="entry name" value="HTH_Fis"/>
</dbReference>
<protein>
    <submittedName>
        <fullName evidence="8">Sigma 54-interacting transcriptional regulator</fullName>
    </submittedName>
</protein>
<feature type="domain" description="CBS" evidence="7">
    <location>
        <begin position="7"/>
        <end position="65"/>
    </location>
</feature>
<dbReference type="InterPro" id="IPR058031">
    <property type="entry name" value="AAA_lid_NorR"/>
</dbReference>
<feature type="domain" description="CBS" evidence="7">
    <location>
        <begin position="71"/>
        <end position="138"/>
    </location>
</feature>
<dbReference type="SUPFAM" id="SSF46689">
    <property type="entry name" value="Homeodomain-like"/>
    <property type="match status" value="1"/>
</dbReference>
<gene>
    <name evidence="8" type="ORF">MFMK1_002451</name>
</gene>
<evidence type="ECO:0000256" key="4">
    <source>
        <dbReference type="ARBA" id="ARBA00023163"/>
    </source>
</evidence>
<evidence type="ECO:0000313" key="9">
    <source>
        <dbReference type="Proteomes" id="UP001329915"/>
    </source>
</evidence>
<dbReference type="EMBL" id="CP121694">
    <property type="protein sequence ID" value="WRO22614.1"/>
    <property type="molecule type" value="Genomic_DNA"/>
</dbReference>
<keyword evidence="4" id="KW-0804">Transcription</keyword>
<dbReference type="InterPro" id="IPR003593">
    <property type="entry name" value="AAA+_ATPase"/>
</dbReference>
<dbReference type="Pfam" id="PF25601">
    <property type="entry name" value="AAA_lid_14"/>
    <property type="match status" value="1"/>
</dbReference>
<evidence type="ECO:0000259" key="7">
    <source>
        <dbReference type="PROSITE" id="PS51371"/>
    </source>
</evidence>
<dbReference type="InterPro" id="IPR025943">
    <property type="entry name" value="Sigma_54_int_dom_ATP-bd_2"/>
</dbReference>
<accession>A0AAU0UP97</accession>
<dbReference type="GO" id="GO:0043565">
    <property type="term" value="F:sequence-specific DNA binding"/>
    <property type="evidence" value="ECO:0007669"/>
    <property type="project" value="InterPro"/>
</dbReference>
<keyword evidence="2" id="KW-0067">ATP-binding</keyword>
<dbReference type="SUPFAM" id="SSF54631">
    <property type="entry name" value="CBS-domain pair"/>
    <property type="match status" value="1"/>
</dbReference>
<dbReference type="CDD" id="cd00009">
    <property type="entry name" value="AAA"/>
    <property type="match status" value="1"/>
</dbReference>
<dbReference type="InterPro" id="IPR027417">
    <property type="entry name" value="P-loop_NTPase"/>
</dbReference>
<dbReference type="InterPro" id="IPR025662">
    <property type="entry name" value="Sigma_54_int_dom_ATP-bd_1"/>
</dbReference>
<dbReference type="Pfam" id="PF00571">
    <property type="entry name" value="CBS"/>
    <property type="match status" value="1"/>
</dbReference>
<dbReference type="AlphaFoldDB" id="A0AAU0UP97"/>
<dbReference type="KEGG" id="dbc:MFMK1_002451"/>
<feature type="domain" description="Sigma-54 factor interaction" evidence="6">
    <location>
        <begin position="169"/>
        <end position="399"/>
    </location>
</feature>
<sequence length="477" mass="53617">MKPKDIMEPFQATIHPDSTLDTAIKAMSKCRLNILPVTDAGGRLLGIFTRSMLLNLVRERKPLDTEIKPHFYRQVVTVPEDEFYDVEKLFGEFLGTKRNTNFGKISTVIVTDKSGEYLSGVVTKEGLIQYLMGESFKLKKRLEAALEATQEELRRVKLKQHSKYSFRELLDSTPSVSRMVTMAQKAARQSSTILIQGESGTGKEWFAHALHKASQRAGGPFITVNCAAIPEHLLESEFFGYDEGAFTGASKKGKFGKLDMAHGGTLFLDEIGDMSPSLQSKILRVLQEKEFYRVGGTEKVFVDVRVIAATNQPLETLVAQKKFREDLFYRLNVVNFTMPPLRDRREDIPSLIDYFIKELNQTLNTGVTGISDDALGILMGYRLPGNIRELRNIMERAMIFAESGKITQTDLPDKLQSVPNRGPGAVVNMMAVVERKEREIIIEALENAEGNKSRAAKLLGMSRSTLYEKIRKFDISC</sequence>
<dbReference type="CDD" id="cd02205">
    <property type="entry name" value="CBS_pair_SF"/>
    <property type="match status" value="1"/>
</dbReference>
<dbReference type="RefSeq" id="WP_366922024.1">
    <property type="nucleotide sequence ID" value="NZ_CP121694.1"/>
</dbReference>
<dbReference type="PRINTS" id="PR01590">
    <property type="entry name" value="HTHFIS"/>
</dbReference>
<name>A0AAU0UP97_9FIRM</name>
<evidence type="ECO:0000256" key="3">
    <source>
        <dbReference type="ARBA" id="ARBA00023015"/>
    </source>
</evidence>
<dbReference type="Pfam" id="PF02954">
    <property type="entry name" value="HTH_8"/>
    <property type="match status" value="1"/>
</dbReference>
<keyword evidence="5" id="KW-0129">CBS domain</keyword>
<dbReference type="GO" id="GO:0005524">
    <property type="term" value="F:ATP binding"/>
    <property type="evidence" value="ECO:0007669"/>
    <property type="project" value="UniProtKB-KW"/>
</dbReference>
<dbReference type="InterPro" id="IPR002078">
    <property type="entry name" value="Sigma_54_int"/>
</dbReference>
<dbReference type="PANTHER" id="PTHR32071:SF57">
    <property type="entry name" value="C4-DICARBOXYLATE TRANSPORT TRANSCRIPTIONAL REGULATORY PROTEIN DCTD"/>
    <property type="match status" value="1"/>
</dbReference>
<dbReference type="Gene3D" id="3.40.50.300">
    <property type="entry name" value="P-loop containing nucleotide triphosphate hydrolases"/>
    <property type="match status" value="1"/>
</dbReference>
<dbReference type="PROSITE" id="PS00676">
    <property type="entry name" value="SIGMA54_INTERACT_2"/>
    <property type="match status" value="1"/>
</dbReference>
<evidence type="ECO:0000259" key="6">
    <source>
        <dbReference type="PROSITE" id="PS50045"/>
    </source>
</evidence>
<dbReference type="PROSITE" id="PS00675">
    <property type="entry name" value="SIGMA54_INTERACT_1"/>
    <property type="match status" value="1"/>
</dbReference>
<keyword evidence="9" id="KW-1185">Reference proteome</keyword>
<dbReference type="GO" id="GO:0006355">
    <property type="term" value="P:regulation of DNA-templated transcription"/>
    <property type="evidence" value="ECO:0007669"/>
    <property type="project" value="InterPro"/>
</dbReference>
<dbReference type="Pfam" id="PF00158">
    <property type="entry name" value="Sigma54_activat"/>
    <property type="match status" value="1"/>
</dbReference>
<dbReference type="PROSITE" id="PS50045">
    <property type="entry name" value="SIGMA54_INTERACT_4"/>
    <property type="match status" value="1"/>
</dbReference>
<dbReference type="PANTHER" id="PTHR32071">
    <property type="entry name" value="TRANSCRIPTIONAL REGULATORY PROTEIN"/>
    <property type="match status" value="1"/>
</dbReference>
<keyword evidence="3" id="KW-0805">Transcription regulation</keyword>
<evidence type="ECO:0000256" key="1">
    <source>
        <dbReference type="ARBA" id="ARBA00022741"/>
    </source>
</evidence>